<dbReference type="Gene3D" id="3.40.30.10">
    <property type="entry name" value="Glutaredoxin"/>
    <property type="match status" value="1"/>
</dbReference>
<evidence type="ECO:0000313" key="3">
    <source>
        <dbReference type="EMBL" id="KAJ8297579.1"/>
    </source>
</evidence>
<evidence type="ECO:0000313" key="4">
    <source>
        <dbReference type="Proteomes" id="UP001217089"/>
    </source>
</evidence>
<dbReference type="PANTHER" id="PTHR21148">
    <property type="entry name" value="THIOREDOXIN DOMAIN-CONTAINING PROTEIN 9"/>
    <property type="match status" value="1"/>
</dbReference>
<protein>
    <recommendedName>
        <fullName evidence="5">Thioredoxin domain-containing protein 9</fullName>
    </recommendedName>
</protein>
<name>A0ABQ9DWZ3_TEGGR</name>
<organism evidence="3 4">
    <name type="scientific">Tegillarca granosa</name>
    <name type="common">Malaysian cockle</name>
    <name type="synonym">Anadara granosa</name>
    <dbReference type="NCBI Taxonomy" id="220873"/>
    <lineage>
        <taxon>Eukaryota</taxon>
        <taxon>Metazoa</taxon>
        <taxon>Spiralia</taxon>
        <taxon>Lophotrochozoa</taxon>
        <taxon>Mollusca</taxon>
        <taxon>Bivalvia</taxon>
        <taxon>Autobranchia</taxon>
        <taxon>Pteriomorphia</taxon>
        <taxon>Arcoida</taxon>
        <taxon>Arcoidea</taxon>
        <taxon>Arcidae</taxon>
        <taxon>Tegillarca</taxon>
    </lineage>
</organism>
<dbReference type="SUPFAM" id="SSF52833">
    <property type="entry name" value="Thioredoxin-like"/>
    <property type="match status" value="1"/>
</dbReference>
<sequence length="180" mass="20654">MEKALEAHLMQATQMIEQQVDAEIEKLDKMEDDDYEKLRQRRMDAMKKSQQQKQDWLAAGHGHYFEIASEKEFFDECKKKKCPFLVERLKIKILPTICLAKDGKTVDYIVGFADLGNVDDFPTEMMEWRLGRADIINYEGDLVNPPTVGGNKKSGVLGYGQPKKTIRSGDDDSSDDNDDW</sequence>
<dbReference type="EMBL" id="JARBDR010000923">
    <property type="protein sequence ID" value="KAJ8297579.1"/>
    <property type="molecule type" value="Genomic_DNA"/>
</dbReference>
<proteinExistence type="predicted"/>
<dbReference type="Proteomes" id="UP001217089">
    <property type="component" value="Unassembled WGS sequence"/>
</dbReference>
<feature type="coiled-coil region" evidence="1">
    <location>
        <begin position="13"/>
        <end position="55"/>
    </location>
</feature>
<keyword evidence="1" id="KW-0175">Coiled coil</keyword>
<reference evidence="3 4" key="1">
    <citation type="submission" date="2022-12" db="EMBL/GenBank/DDBJ databases">
        <title>Chromosome-level genome of Tegillarca granosa.</title>
        <authorList>
            <person name="Kim J."/>
        </authorList>
    </citation>
    <scope>NUCLEOTIDE SEQUENCE [LARGE SCALE GENOMIC DNA]</scope>
    <source>
        <strain evidence="3">Teg-2019</strain>
        <tissue evidence="3">Adductor muscle</tissue>
    </source>
</reference>
<evidence type="ECO:0000256" key="1">
    <source>
        <dbReference type="SAM" id="Coils"/>
    </source>
</evidence>
<feature type="compositionally biased region" description="Acidic residues" evidence="2">
    <location>
        <begin position="171"/>
        <end position="180"/>
    </location>
</feature>
<feature type="region of interest" description="Disordered" evidence="2">
    <location>
        <begin position="147"/>
        <end position="180"/>
    </location>
</feature>
<comment type="caution">
    <text evidence="3">The sequence shown here is derived from an EMBL/GenBank/DDBJ whole genome shotgun (WGS) entry which is preliminary data.</text>
</comment>
<evidence type="ECO:0008006" key="5">
    <source>
        <dbReference type="Google" id="ProtNLM"/>
    </source>
</evidence>
<accession>A0ABQ9DWZ3</accession>
<gene>
    <name evidence="3" type="ORF">KUTeg_024110</name>
</gene>
<dbReference type="InterPro" id="IPR036249">
    <property type="entry name" value="Thioredoxin-like_sf"/>
</dbReference>
<evidence type="ECO:0000256" key="2">
    <source>
        <dbReference type="SAM" id="MobiDB-lite"/>
    </source>
</evidence>
<keyword evidence="4" id="KW-1185">Reference proteome</keyword>